<evidence type="ECO:0000313" key="4">
    <source>
        <dbReference type="EMBL" id="MCT2589355.1"/>
    </source>
</evidence>
<comment type="caution">
    <text evidence="4">The sequence shown here is derived from an EMBL/GenBank/DDBJ whole genome shotgun (WGS) entry which is preliminary data.</text>
</comment>
<dbReference type="InterPro" id="IPR002477">
    <property type="entry name" value="Peptidoglycan-bd-like"/>
</dbReference>
<dbReference type="Pfam" id="PF08291">
    <property type="entry name" value="Peptidase_M15_3"/>
    <property type="match status" value="1"/>
</dbReference>
<keyword evidence="1" id="KW-0732">Signal</keyword>
<sequence>MKRRFIRLLVAFVMITTGMLAGSAATAAPSGSSAPAASAPSTALADGCYSWGRTLKSGMSGSDVRQLQIRVAGYPGYGGVLAIDGEFGPATKAAVTRFQRAYGLSADGIAGTQTFNKIYALQDNDCTPIHFTYAELNRCNSSWSGGAVSAATAKSNALRSMWKLEAMRHALGDAPIRVTSGFRSRACNDAVGGSPSSRHMYGDGVDLGAGSHSLCTMAKQARSHGFRGILGPGFPGHNDHTHVDHRSSRYWSASSCGI</sequence>
<evidence type="ECO:0000259" key="3">
    <source>
        <dbReference type="Pfam" id="PF08291"/>
    </source>
</evidence>
<dbReference type="InterPro" id="IPR036366">
    <property type="entry name" value="PGBDSf"/>
</dbReference>
<dbReference type="GO" id="GO:0004180">
    <property type="term" value="F:carboxypeptidase activity"/>
    <property type="evidence" value="ECO:0007669"/>
    <property type="project" value="UniProtKB-KW"/>
</dbReference>
<dbReference type="InterPro" id="IPR009045">
    <property type="entry name" value="Zn_M74/Hedgehog-like"/>
</dbReference>
<dbReference type="RefSeq" id="WP_260216330.1">
    <property type="nucleotide sequence ID" value="NZ_JAJAGO010000002.1"/>
</dbReference>
<keyword evidence="4" id="KW-0378">Hydrolase</keyword>
<keyword evidence="4" id="KW-0121">Carboxypeptidase</keyword>
<keyword evidence="5" id="KW-1185">Reference proteome</keyword>
<feature type="chain" id="PRO_5045799371" evidence="1">
    <location>
        <begin position="28"/>
        <end position="258"/>
    </location>
</feature>
<name>A0ABT2JNA0_9ACTN</name>
<evidence type="ECO:0000313" key="5">
    <source>
        <dbReference type="Proteomes" id="UP001156389"/>
    </source>
</evidence>
<dbReference type="InterPro" id="IPR036365">
    <property type="entry name" value="PGBD-like_sf"/>
</dbReference>
<evidence type="ECO:0000259" key="2">
    <source>
        <dbReference type="Pfam" id="PF01471"/>
    </source>
</evidence>
<dbReference type="InterPro" id="IPR013230">
    <property type="entry name" value="Peptidase_M15A_C"/>
</dbReference>
<dbReference type="EMBL" id="JAJAGO010000002">
    <property type="protein sequence ID" value="MCT2589355.1"/>
    <property type="molecule type" value="Genomic_DNA"/>
</dbReference>
<feature type="domain" description="Peptidase M15A C-terminal" evidence="3">
    <location>
        <begin position="130"/>
        <end position="244"/>
    </location>
</feature>
<reference evidence="4 5" key="1">
    <citation type="submission" date="2021-10" db="EMBL/GenBank/DDBJ databases">
        <title>Streptomyces gossypii sp. nov., isolated from soil collected from cotton field.</title>
        <authorList>
            <person name="Ge X."/>
            <person name="Chen X."/>
            <person name="Liu W."/>
        </authorList>
    </citation>
    <scope>NUCLEOTIDE SEQUENCE [LARGE SCALE GENOMIC DNA]</scope>
    <source>
        <strain evidence="4 5">N2-109</strain>
    </source>
</reference>
<protein>
    <submittedName>
        <fullName evidence="4">D-Ala-D-Ala carboxypeptidase family metallohydrolase</fullName>
    </submittedName>
</protein>
<proteinExistence type="predicted"/>
<dbReference type="SUPFAM" id="SSF55166">
    <property type="entry name" value="Hedgehog/DD-peptidase"/>
    <property type="match status" value="1"/>
</dbReference>
<dbReference type="Pfam" id="PF01471">
    <property type="entry name" value="PG_binding_1"/>
    <property type="match status" value="1"/>
</dbReference>
<keyword evidence="4" id="KW-0645">Protease</keyword>
<feature type="signal peptide" evidence="1">
    <location>
        <begin position="1"/>
        <end position="27"/>
    </location>
</feature>
<organism evidence="4 5">
    <name type="scientific">Streptomyces gossypii</name>
    <dbReference type="NCBI Taxonomy" id="2883101"/>
    <lineage>
        <taxon>Bacteria</taxon>
        <taxon>Bacillati</taxon>
        <taxon>Actinomycetota</taxon>
        <taxon>Actinomycetes</taxon>
        <taxon>Kitasatosporales</taxon>
        <taxon>Streptomycetaceae</taxon>
        <taxon>Streptomyces</taxon>
    </lineage>
</organism>
<accession>A0ABT2JNA0</accession>
<feature type="domain" description="Peptidoglycan binding-like" evidence="2">
    <location>
        <begin position="60"/>
        <end position="117"/>
    </location>
</feature>
<gene>
    <name evidence="4" type="ORF">LHJ74_05295</name>
</gene>
<dbReference type="SUPFAM" id="SSF47090">
    <property type="entry name" value="PGBD-like"/>
    <property type="match status" value="1"/>
</dbReference>
<dbReference type="Proteomes" id="UP001156389">
    <property type="component" value="Unassembled WGS sequence"/>
</dbReference>
<evidence type="ECO:0000256" key="1">
    <source>
        <dbReference type="SAM" id="SignalP"/>
    </source>
</evidence>
<dbReference type="Gene3D" id="1.10.101.10">
    <property type="entry name" value="PGBD-like superfamily/PGBD"/>
    <property type="match status" value="1"/>
</dbReference>
<dbReference type="Gene3D" id="3.30.1380.10">
    <property type="match status" value="1"/>
</dbReference>